<organism evidence="2 3">
    <name type="scientific">Bacteroides uniformis</name>
    <dbReference type="NCBI Taxonomy" id="820"/>
    <lineage>
        <taxon>Bacteria</taxon>
        <taxon>Pseudomonadati</taxon>
        <taxon>Bacteroidota</taxon>
        <taxon>Bacteroidia</taxon>
        <taxon>Bacteroidales</taxon>
        <taxon>Bacteroidaceae</taxon>
        <taxon>Bacteroides</taxon>
    </lineage>
</organism>
<dbReference type="PROSITE" id="PS51257">
    <property type="entry name" value="PROKAR_LIPOPROTEIN"/>
    <property type="match status" value="1"/>
</dbReference>
<accession>A0A139KIB7</accession>
<reference evidence="2 3" key="1">
    <citation type="journal article" date="2019" name="Nat. Med.">
        <title>A library of human gut bacterial isolates paired with longitudinal multiomics data enables mechanistic microbiome research.</title>
        <authorList>
            <person name="Poyet M."/>
            <person name="Groussin M."/>
            <person name="Gibbons S.M."/>
            <person name="Avila-Pacheco J."/>
            <person name="Jiang X."/>
            <person name="Kearney S.M."/>
            <person name="Perrotta A.R."/>
            <person name="Berdy B."/>
            <person name="Zhao S."/>
            <person name="Lieberman T.D."/>
            <person name="Swanson P.K."/>
            <person name="Smith M."/>
            <person name="Roesemann S."/>
            <person name="Alexander J.E."/>
            <person name="Rich S.A."/>
            <person name="Livny J."/>
            <person name="Vlamakis H."/>
            <person name="Clish C."/>
            <person name="Bullock K."/>
            <person name="Deik A."/>
            <person name="Scott J."/>
            <person name="Pierce K.A."/>
            <person name="Xavier R.J."/>
            <person name="Alm E.J."/>
        </authorList>
    </citation>
    <scope>NUCLEOTIDE SEQUENCE [LARGE SCALE GENOMIC DNA]</scope>
    <source>
        <strain evidence="2 3">BIOML-A5</strain>
    </source>
</reference>
<evidence type="ECO:0000313" key="2">
    <source>
        <dbReference type="EMBL" id="KAB4240241.1"/>
    </source>
</evidence>
<evidence type="ECO:0000313" key="3">
    <source>
        <dbReference type="Proteomes" id="UP000462376"/>
    </source>
</evidence>
<dbReference type="EMBL" id="WCTL01000002">
    <property type="protein sequence ID" value="KAB4240241.1"/>
    <property type="molecule type" value="Genomic_DNA"/>
</dbReference>
<dbReference type="STRING" id="820.ERS852554_03773"/>
<dbReference type="AlphaFoldDB" id="A0A139KIB7"/>
<keyword evidence="1" id="KW-0732">Signal</keyword>
<evidence type="ECO:0000256" key="1">
    <source>
        <dbReference type="SAM" id="SignalP"/>
    </source>
</evidence>
<protein>
    <recommendedName>
        <fullName evidence="4">Lipoprotein</fullName>
    </recommendedName>
</protein>
<dbReference type="RefSeq" id="WP_061411147.1">
    <property type="nucleotide sequence ID" value="NZ_JBCHFB010000014.1"/>
</dbReference>
<feature type="signal peptide" evidence="1">
    <location>
        <begin position="1"/>
        <end position="21"/>
    </location>
</feature>
<sequence>MKKLYSLFALIALLFATSGCEDDYRSMVLFEGVEPIYQIGTCDNLVSSLSFYLSETEGETVLGIDGGDGSYNVINEHESVASVTFADDVNGYQRIKIHPLAEGETIVKVMDGSGESTQLRITVRSRRQYTMTKMDFEYGISDGAPTELLDDVSEELSNRPWLENTGYYVLVPDKECSNFLEKGVLEIYRTGKEDKPLVGRYDTVPVEDEDGDTYALWQFACNGEQRLFTRTVTGNEGSSVVKCVLAENVTPFCSSGLLPEGVLVICREKFTVRME</sequence>
<gene>
    <name evidence="2" type="ORF">GAP47_03550</name>
</gene>
<feature type="chain" id="PRO_5043134449" description="Lipoprotein" evidence="1">
    <location>
        <begin position="22"/>
        <end position="275"/>
    </location>
</feature>
<comment type="caution">
    <text evidence="2">The sequence shown here is derived from an EMBL/GenBank/DDBJ whole genome shotgun (WGS) entry which is preliminary data.</text>
</comment>
<dbReference type="Proteomes" id="UP000462376">
    <property type="component" value="Unassembled WGS sequence"/>
</dbReference>
<name>A0A139KIB7_BACUN</name>
<proteinExistence type="predicted"/>
<evidence type="ECO:0008006" key="4">
    <source>
        <dbReference type="Google" id="ProtNLM"/>
    </source>
</evidence>